<evidence type="ECO:0000256" key="5">
    <source>
        <dbReference type="ARBA" id="ARBA00013376"/>
    </source>
</evidence>
<dbReference type="InterPro" id="IPR045865">
    <property type="entry name" value="ACT-like_dom_sf"/>
</dbReference>
<evidence type="ECO:0000256" key="13">
    <source>
        <dbReference type="PIRSR" id="PIRSR000098-2"/>
    </source>
</evidence>
<evidence type="ECO:0000256" key="8">
    <source>
        <dbReference type="ARBA" id="ARBA00022857"/>
    </source>
</evidence>
<feature type="binding site" evidence="13">
    <location>
        <position position="98"/>
    </location>
    <ligand>
        <name>NADPH</name>
        <dbReference type="ChEBI" id="CHEBI:57783"/>
    </ligand>
</feature>
<dbReference type="GO" id="GO:0009086">
    <property type="term" value="P:methionine biosynthetic process"/>
    <property type="evidence" value="ECO:0007669"/>
    <property type="project" value="UniProtKB-KW"/>
</dbReference>
<dbReference type="Pfam" id="PF01842">
    <property type="entry name" value="ACT"/>
    <property type="match status" value="1"/>
</dbReference>
<dbReference type="AlphaFoldDB" id="A0A520RY39"/>
<protein>
    <recommendedName>
        <fullName evidence="5">Homoserine dehydrogenase</fullName>
        <ecNumber evidence="4">1.1.1.3</ecNumber>
    </recommendedName>
</protein>
<sequence length="432" mass="45829">MGICGLGTVGAGTLRLLEENKETITRRSGCEIVVTHVATRTPKPELCQNVAHSGDDPLALAADPSVDVVVETIGGYDVAFDVIKTALTSGKHVVTANKALIAEKGNELFALAREKAVTLAFESSVAGGIPIIKALREGLAANEIEWLAGIINGTGNFILSEMTANQSQFADVLQEAQELGYAEADPTFDVEGIDAAHKLTIMASIAFGIPLQFDKTYTEGISKVTPDDINYANELGYEVKHLGIARKTESGIEMRVHPTLVAKSRLLANVNGVGNAILVQGDFVGSTLYSGPGAGAEATASAVVADLIDLARQVVAGATFPVYPALGYRDASNDSPVLAIEEIDAEYYLRIPVIDRVGVMAKISNVLQDQEISIEAIIQKEAASNESVPIVILTHRVKEAKLNKAMAALENLEEITGAIMRIRVEPFHGEAT</sequence>
<gene>
    <name evidence="16" type="ORF">EVA69_04685</name>
</gene>
<comment type="caution">
    <text evidence="16">The sequence shown here is derived from an EMBL/GenBank/DDBJ whole genome shotgun (WGS) entry which is preliminary data.</text>
</comment>
<dbReference type="SUPFAM" id="SSF51735">
    <property type="entry name" value="NAD(P)-binding Rossmann-fold domains"/>
    <property type="match status" value="1"/>
</dbReference>
<feature type="binding site" evidence="13">
    <location>
        <begin position="4"/>
        <end position="11"/>
    </location>
    <ligand>
        <name>NADP(+)</name>
        <dbReference type="ChEBI" id="CHEBI:58349"/>
    </ligand>
</feature>
<evidence type="ECO:0000256" key="9">
    <source>
        <dbReference type="ARBA" id="ARBA00023002"/>
    </source>
</evidence>
<dbReference type="GO" id="GO:0004412">
    <property type="term" value="F:homoserine dehydrogenase activity"/>
    <property type="evidence" value="ECO:0007669"/>
    <property type="project" value="UniProtKB-EC"/>
</dbReference>
<dbReference type="SUPFAM" id="SSF55021">
    <property type="entry name" value="ACT-like"/>
    <property type="match status" value="1"/>
</dbReference>
<evidence type="ECO:0000256" key="2">
    <source>
        <dbReference type="ARBA" id="ARBA00005062"/>
    </source>
</evidence>
<comment type="pathway">
    <text evidence="2">Amino-acid biosynthesis; L-methionine biosynthesis via de novo pathway; L-homoserine from L-aspartate: step 3/3.</text>
</comment>
<feature type="domain" description="ACT" evidence="15">
    <location>
        <begin position="348"/>
        <end position="427"/>
    </location>
</feature>
<dbReference type="Gene3D" id="3.30.70.260">
    <property type="match status" value="1"/>
</dbReference>
<organism evidence="16 17">
    <name type="scientific">OM182 bacterium</name>
    <dbReference type="NCBI Taxonomy" id="2510334"/>
    <lineage>
        <taxon>Bacteria</taxon>
        <taxon>Pseudomonadati</taxon>
        <taxon>Pseudomonadota</taxon>
        <taxon>Gammaproteobacteria</taxon>
        <taxon>OMG group</taxon>
        <taxon>OM182 clade</taxon>
    </lineage>
</organism>
<comment type="catalytic activity">
    <reaction evidence="11">
        <text>L-homoserine + NAD(+) = L-aspartate 4-semialdehyde + NADH + H(+)</text>
        <dbReference type="Rhea" id="RHEA:15757"/>
        <dbReference type="ChEBI" id="CHEBI:15378"/>
        <dbReference type="ChEBI" id="CHEBI:57476"/>
        <dbReference type="ChEBI" id="CHEBI:57540"/>
        <dbReference type="ChEBI" id="CHEBI:57945"/>
        <dbReference type="ChEBI" id="CHEBI:537519"/>
        <dbReference type="EC" id="1.1.1.3"/>
    </reaction>
    <physiologicalReaction direction="right-to-left" evidence="11">
        <dbReference type="Rhea" id="RHEA:15759"/>
    </physiologicalReaction>
</comment>
<dbReference type="FunFam" id="3.30.360.10:FF:000005">
    <property type="entry name" value="Homoserine dehydrogenase"/>
    <property type="match status" value="1"/>
</dbReference>
<dbReference type="GO" id="GO:0050661">
    <property type="term" value="F:NADP binding"/>
    <property type="evidence" value="ECO:0007669"/>
    <property type="project" value="InterPro"/>
</dbReference>
<dbReference type="InterPro" id="IPR005106">
    <property type="entry name" value="Asp/hSer_DH_NAD-bd"/>
</dbReference>
<evidence type="ECO:0000256" key="1">
    <source>
        <dbReference type="ARBA" id="ARBA00005056"/>
    </source>
</evidence>
<dbReference type="InterPro" id="IPR001342">
    <property type="entry name" value="HDH_cat"/>
</dbReference>
<dbReference type="UniPathway" id="UPA00050">
    <property type="reaction ID" value="UER00063"/>
</dbReference>
<dbReference type="CDD" id="cd04881">
    <property type="entry name" value="ACT_HSDH-Hom"/>
    <property type="match status" value="1"/>
</dbReference>
<evidence type="ECO:0000259" key="15">
    <source>
        <dbReference type="PROSITE" id="PS51671"/>
    </source>
</evidence>
<name>A0A520RY39_9GAMM</name>
<dbReference type="InterPro" id="IPR036291">
    <property type="entry name" value="NAD(P)-bd_dom_sf"/>
</dbReference>
<evidence type="ECO:0000313" key="17">
    <source>
        <dbReference type="Proteomes" id="UP000320404"/>
    </source>
</evidence>
<feature type="binding site" evidence="13">
    <location>
        <position position="183"/>
    </location>
    <ligand>
        <name>L-homoserine</name>
        <dbReference type="ChEBI" id="CHEBI:57476"/>
    </ligand>
</feature>
<dbReference type="FunFam" id="3.30.70.260:FF:000030">
    <property type="entry name" value="Homoserine dehydrogenase"/>
    <property type="match status" value="1"/>
</dbReference>
<dbReference type="EC" id="1.1.1.3" evidence="4"/>
<dbReference type="PROSITE" id="PS01042">
    <property type="entry name" value="HOMOSER_DHGENASE"/>
    <property type="match status" value="1"/>
</dbReference>
<dbReference type="Gene3D" id="3.30.360.10">
    <property type="entry name" value="Dihydrodipicolinate Reductase, domain 2"/>
    <property type="match status" value="1"/>
</dbReference>
<dbReference type="UniPathway" id="UPA00051">
    <property type="reaction ID" value="UER00465"/>
</dbReference>
<dbReference type="PANTHER" id="PTHR43331">
    <property type="entry name" value="HOMOSERINE DEHYDROGENASE"/>
    <property type="match status" value="1"/>
</dbReference>
<keyword evidence="8 13" id="KW-0521">NADP</keyword>
<evidence type="ECO:0000313" key="16">
    <source>
        <dbReference type="EMBL" id="RZO75162.1"/>
    </source>
</evidence>
<evidence type="ECO:0000256" key="7">
    <source>
        <dbReference type="ARBA" id="ARBA00022697"/>
    </source>
</evidence>
<evidence type="ECO:0000256" key="11">
    <source>
        <dbReference type="ARBA" id="ARBA00049031"/>
    </source>
</evidence>
<dbReference type="GO" id="GO:0009088">
    <property type="term" value="P:threonine biosynthetic process"/>
    <property type="evidence" value="ECO:0007669"/>
    <property type="project" value="UniProtKB-UniPathway"/>
</dbReference>
<dbReference type="PIRSF" id="PIRSF000098">
    <property type="entry name" value="Homoser_dehydrog"/>
    <property type="match status" value="1"/>
</dbReference>
<evidence type="ECO:0000256" key="6">
    <source>
        <dbReference type="ARBA" id="ARBA00022605"/>
    </source>
</evidence>
<dbReference type="SUPFAM" id="SSF55347">
    <property type="entry name" value="Glyceraldehyde-3-phosphate dehydrogenase-like, C-terminal domain"/>
    <property type="match status" value="1"/>
</dbReference>
<evidence type="ECO:0000256" key="14">
    <source>
        <dbReference type="RuleBase" id="RU004171"/>
    </source>
</evidence>
<dbReference type="Pfam" id="PF00742">
    <property type="entry name" value="Homoserine_dh"/>
    <property type="match status" value="1"/>
</dbReference>
<keyword evidence="6" id="KW-0028">Amino-acid biosynthesis</keyword>
<dbReference type="InterPro" id="IPR002912">
    <property type="entry name" value="ACT_dom"/>
</dbReference>
<evidence type="ECO:0000256" key="12">
    <source>
        <dbReference type="PIRSR" id="PIRSR000098-1"/>
    </source>
</evidence>
<dbReference type="PROSITE" id="PS51671">
    <property type="entry name" value="ACT"/>
    <property type="match status" value="1"/>
</dbReference>
<feature type="active site" description="Proton donor" evidence="12">
    <location>
        <position position="198"/>
    </location>
</feature>
<comment type="pathway">
    <text evidence="1">Amino-acid biosynthesis; L-threonine biosynthesis; L-threonine from L-aspartate: step 3/5.</text>
</comment>
<evidence type="ECO:0000256" key="10">
    <source>
        <dbReference type="ARBA" id="ARBA00023167"/>
    </source>
</evidence>
<dbReference type="EMBL" id="SHAH01000067">
    <property type="protein sequence ID" value="RZO75162.1"/>
    <property type="molecule type" value="Genomic_DNA"/>
</dbReference>
<proteinExistence type="inferred from homology"/>
<keyword evidence="10" id="KW-0486">Methionine biosynthesis</keyword>
<keyword evidence="9" id="KW-0560">Oxidoreductase</keyword>
<comment type="similarity">
    <text evidence="3 14">Belongs to the homoserine dehydrogenase family.</text>
</comment>
<dbReference type="PANTHER" id="PTHR43331:SF1">
    <property type="entry name" value="HOMOSERINE DEHYDROGENASE"/>
    <property type="match status" value="1"/>
</dbReference>
<dbReference type="InterPro" id="IPR016204">
    <property type="entry name" value="HDH"/>
</dbReference>
<evidence type="ECO:0000256" key="4">
    <source>
        <dbReference type="ARBA" id="ARBA00013213"/>
    </source>
</evidence>
<dbReference type="InterPro" id="IPR019811">
    <property type="entry name" value="HDH_CS"/>
</dbReference>
<dbReference type="Pfam" id="PF03447">
    <property type="entry name" value="NAD_binding_3"/>
    <property type="match status" value="1"/>
</dbReference>
<evidence type="ECO:0000256" key="3">
    <source>
        <dbReference type="ARBA" id="ARBA00006753"/>
    </source>
</evidence>
<reference evidence="16 17" key="1">
    <citation type="submission" date="2019-02" db="EMBL/GenBank/DDBJ databases">
        <title>Prokaryotic population dynamics and viral predation in marine succession experiment using metagenomics: the confinement effect.</title>
        <authorList>
            <person name="Haro-Moreno J.M."/>
            <person name="Rodriguez-Valera F."/>
            <person name="Lopez-Perez M."/>
        </authorList>
    </citation>
    <scope>NUCLEOTIDE SEQUENCE [LARGE SCALE GENOMIC DNA]</scope>
    <source>
        <strain evidence="16">MED-G158</strain>
    </source>
</reference>
<dbReference type="Proteomes" id="UP000320404">
    <property type="component" value="Unassembled WGS sequence"/>
</dbReference>
<keyword evidence="7" id="KW-0791">Threonine biosynthesis</keyword>
<dbReference type="Gene3D" id="3.40.50.720">
    <property type="entry name" value="NAD(P)-binding Rossmann-like Domain"/>
    <property type="match status" value="1"/>
</dbReference>
<dbReference type="NCBIfam" id="NF004976">
    <property type="entry name" value="PRK06349.1"/>
    <property type="match status" value="1"/>
</dbReference>
<accession>A0A520RY39</accession>